<feature type="domain" description="Pterin-binding" evidence="16">
    <location>
        <begin position="475"/>
        <end position="771"/>
    </location>
</feature>
<dbReference type="Gene3D" id="3.20.20.20">
    <property type="entry name" value="Dihydropteroate synthase-like"/>
    <property type="match status" value="1"/>
</dbReference>
<evidence type="ECO:0000313" key="18">
    <source>
        <dbReference type="Proteomes" id="UP000195602"/>
    </source>
</evidence>
<dbReference type="CDD" id="cd00483">
    <property type="entry name" value="HPPK"/>
    <property type="match status" value="1"/>
</dbReference>
<dbReference type="InterPro" id="IPR006390">
    <property type="entry name" value="DHP_synth_dom"/>
</dbReference>
<evidence type="ECO:0000259" key="16">
    <source>
        <dbReference type="PROSITE" id="PS50972"/>
    </source>
</evidence>
<comment type="similarity">
    <text evidence="6">In the N-terminal section; belongs to the DHNA family.</text>
</comment>
<evidence type="ECO:0000256" key="14">
    <source>
        <dbReference type="ARBA" id="ARBA00022909"/>
    </source>
</evidence>
<dbReference type="GO" id="GO:0046656">
    <property type="term" value="P:folic acid biosynthetic process"/>
    <property type="evidence" value="ECO:0007669"/>
    <property type="project" value="UniProtKB-KW"/>
</dbReference>
<evidence type="ECO:0000256" key="13">
    <source>
        <dbReference type="ARBA" id="ARBA00022842"/>
    </source>
</evidence>
<evidence type="ECO:0000256" key="8">
    <source>
        <dbReference type="ARBA" id="ARBA00022679"/>
    </source>
</evidence>
<dbReference type="GO" id="GO:0004156">
    <property type="term" value="F:dihydropteroate synthase activity"/>
    <property type="evidence" value="ECO:0007669"/>
    <property type="project" value="UniProtKB-EC"/>
</dbReference>
<dbReference type="Pfam" id="PF00809">
    <property type="entry name" value="Pterin_bind"/>
    <property type="match status" value="2"/>
</dbReference>
<keyword evidence="12" id="KW-0067">ATP-binding</keyword>
<dbReference type="SUPFAM" id="SSF55083">
    <property type="entry name" value="6-hydroxymethyl-7,8-dihydropterin pyrophosphokinase, HPPK"/>
    <property type="match status" value="1"/>
</dbReference>
<comment type="cofactor">
    <cofactor evidence="3">
        <name>Mg(2+)</name>
        <dbReference type="ChEBI" id="CHEBI:18420"/>
    </cofactor>
</comment>
<dbReference type="InterPro" id="IPR000489">
    <property type="entry name" value="Pterin-binding_dom"/>
</dbReference>
<dbReference type="NCBIfam" id="TIGR01498">
    <property type="entry name" value="folK"/>
    <property type="match status" value="1"/>
</dbReference>
<dbReference type="GO" id="GO:0004150">
    <property type="term" value="F:dihydroneopterin aldolase activity"/>
    <property type="evidence" value="ECO:0007669"/>
    <property type="project" value="InterPro"/>
</dbReference>
<dbReference type="InterPro" id="IPR000550">
    <property type="entry name" value="Hppk"/>
</dbReference>
<comment type="catalytic activity">
    <reaction evidence="1">
        <text>(7,8-dihydropterin-6-yl)methyl diphosphate + 4-aminobenzoate = 7,8-dihydropteroate + diphosphate</text>
        <dbReference type="Rhea" id="RHEA:19949"/>
        <dbReference type="ChEBI" id="CHEBI:17836"/>
        <dbReference type="ChEBI" id="CHEBI:17839"/>
        <dbReference type="ChEBI" id="CHEBI:33019"/>
        <dbReference type="ChEBI" id="CHEBI:72950"/>
        <dbReference type="EC" id="2.5.1.15"/>
    </reaction>
</comment>
<evidence type="ECO:0000256" key="7">
    <source>
        <dbReference type="ARBA" id="ARBA00009951"/>
    </source>
</evidence>
<keyword evidence="8" id="KW-0808">Transferase</keyword>
<organism evidence="17 18">
    <name type="scientific">Clavispora lusitaniae</name>
    <name type="common">Candida lusitaniae</name>
    <dbReference type="NCBI Taxonomy" id="36911"/>
    <lineage>
        <taxon>Eukaryota</taxon>
        <taxon>Fungi</taxon>
        <taxon>Dikarya</taxon>
        <taxon>Ascomycota</taxon>
        <taxon>Saccharomycotina</taxon>
        <taxon>Pichiomycetes</taxon>
        <taxon>Metschnikowiaceae</taxon>
        <taxon>Clavispora</taxon>
    </lineage>
</organism>
<dbReference type="InterPro" id="IPR045031">
    <property type="entry name" value="DHP_synth-like"/>
</dbReference>
<dbReference type="InterPro" id="IPR006157">
    <property type="entry name" value="FolB_dom"/>
</dbReference>
<dbReference type="GO" id="GO:0005740">
    <property type="term" value="C:mitochondrial envelope"/>
    <property type="evidence" value="ECO:0007669"/>
    <property type="project" value="TreeGrafter"/>
</dbReference>
<evidence type="ECO:0000313" key="17">
    <source>
        <dbReference type="EMBL" id="OVF11311.1"/>
    </source>
</evidence>
<keyword evidence="9" id="KW-0479">Metal-binding</keyword>
<evidence type="ECO:0000256" key="9">
    <source>
        <dbReference type="ARBA" id="ARBA00022723"/>
    </source>
</evidence>
<dbReference type="PROSITE" id="PS00792">
    <property type="entry name" value="DHPS_1"/>
    <property type="match status" value="1"/>
</dbReference>
<dbReference type="PROSITE" id="PS50972">
    <property type="entry name" value="PTERIN_BINDING"/>
    <property type="match status" value="1"/>
</dbReference>
<dbReference type="PROSITE" id="PS00793">
    <property type="entry name" value="DHPS_2"/>
    <property type="match status" value="1"/>
</dbReference>
<name>A0AA91T4H1_CLALS</name>
<dbReference type="GO" id="GO:0046872">
    <property type="term" value="F:metal ion binding"/>
    <property type="evidence" value="ECO:0007669"/>
    <property type="project" value="UniProtKB-KW"/>
</dbReference>
<dbReference type="InterPro" id="IPR011005">
    <property type="entry name" value="Dihydropteroate_synth-like_sf"/>
</dbReference>
<comment type="similarity">
    <text evidence="7">In the C-terminal section; belongs to the DHPS family.</text>
</comment>
<keyword evidence="10" id="KW-0547">Nucleotide-binding</keyword>
<dbReference type="Proteomes" id="UP000195602">
    <property type="component" value="Unassembled WGS sequence"/>
</dbReference>
<evidence type="ECO:0000256" key="6">
    <source>
        <dbReference type="ARBA" id="ARBA00009640"/>
    </source>
</evidence>
<dbReference type="InterPro" id="IPR035907">
    <property type="entry name" value="Hppk_sf"/>
</dbReference>
<comment type="pathway">
    <text evidence="4">Cofactor biosynthesis; tetrahydrofolate biosynthesis; 7,8-dihydrofolate from 2-amino-4-hydroxy-6-hydroxymethyl-7,8-dihydropteridine diphosphate and 4-aminobenzoate: step 1/2.</text>
</comment>
<dbReference type="PROSITE" id="PS00794">
    <property type="entry name" value="HPPK"/>
    <property type="match status" value="1"/>
</dbReference>
<evidence type="ECO:0000256" key="1">
    <source>
        <dbReference type="ARBA" id="ARBA00000012"/>
    </source>
</evidence>
<dbReference type="GO" id="GO:0046654">
    <property type="term" value="P:tetrahydrofolate biosynthetic process"/>
    <property type="evidence" value="ECO:0007669"/>
    <property type="project" value="TreeGrafter"/>
</dbReference>
<dbReference type="SUPFAM" id="SSF55620">
    <property type="entry name" value="Tetrahydrobiopterin biosynthesis enzymes-like"/>
    <property type="match status" value="2"/>
</dbReference>
<dbReference type="Gene3D" id="3.30.1130.10">
    <property type="match status" value="2"/>
</dbReference>
<evidence type="ECO:0000256" key="15">
    <source>
        <dbReference type="ARBA" id="ARBA00023268"/>
    </source>
</evidence>
<dbReference type="NCBIfam" id="TIGR01496">
    <property type="entry name" value="DHPS"/>
    <property type="match status" value="1"/>
</dbReference>
<dbReference type="KEGG" id="clus:A9F13_01g08085"/>
<evidence type="ECO:0000256" key="12">
    <source>
        <dbReference type="ARBA" id="ARBA00022840"/>
    </source>
</evidence>
<dbReference type="InterPro" id="IPR043133">
    <property type="entry name" value="GTP-CH-I_C/QueF"/>
</dbReference>
<evidence type="ECO:0000256" key="11">
    <source>
        <dbReference type="ARBA" id="ARBA00022777"/>
    </source>
</evidence>
<sequence length="781" mass="84260">MSDKVHISGLQGTAIVGHDHWQKPVPQPIVIDVTFSTDFAQASDADDLHFSLNYAVISNKIARYLTSTHQRNFHSLGGLGQALMSELAAERAACSAVNLKVAAPKLDIRSVVSYSSSIIESDANTDAKENSSSFPVEGVYRIEGLRALALIGVFTFEREAKQYVVVDVDMGVKGHLDVSRISEGLHSFLERTNFKTVEALIKACAQWVLSFAPETNWAAVRVAKPNAIVYTDSVGVSGKYTRADFADMSKTGLESPESPYGAKSPADAISTTPFDLPVTSPTSFSGQHTVYVAFGSNEGSPTANIARALQLINDHPQMHVDAVSALYVSKPMYVTAQSDFYNGVARVVVRDMTPHDVLTALKHIEYNELSRVKVVDNGPRTIDLDIVLYGKACVNTQDLIVPHRAMLSRTFVLAPLCELLPPDFVHPVTAEPVHDHWAKLRATPADSAVQESPVLEQVVPGSGERSLRLGPQRATHIMAIFNATPDSFSDGGMHCDLTEAEIQAVARGMVEQGATIIDVGGCSTRPGSTQPSADEETRRVVRVVRSIRAARDLDSVLLSIDTYRAGVAQAALAEGADIINDVSMGTHDAAIFDVVASSGCGYVLSHSRGTPATMAKLTDYSYSGDDNLVEYWIDAQEALPEADRAVVQGVCRELAQQVCAAEARGVRKWQMILDPGVGFAKNTQQNLSLMRHASRLKQYAQLDTTANRYTSFQGMPVLLGTSRKKFLGEITGTSRADERVVASAAAVVASVQQGADVVRVHDVRAAREAAQTADAIFRGVH</sequence>
<dbReference type="SUPFAM" id="SSF51717">
    <property type="entry name" value="Dihydropteroate synthetase-like"/>
    <property type="match status" value="1"/>
</dbReference>
<accession>A0AA91T4H1</accession>
<dbReference type="EMBL" id="LYUB02000001">
    <property type="protein sequence ID" value="OVF11311.1"/>
    <property type="molecule type" value="Genomic_DNA"/>
</dbReference>
<comment type="caution">
    <text evidence="17">The sequence shown here is derived from an EMBL/GenBank/DDBJ whole genome shotgun (WGS) entry which is preliminary data.</text>
</comment>
<dbReference type="GO" id="GO:0005524">
    <property type="term" value="F:ATP binding"/>
    <property type="evidence" value="ECO:0007669"/>
    <property type="project" value="UniProtKB-KW"/>
</dbReference>
<gene>
    <name evidence="17" type="ORF">A9F13_01g08085</name>
</gene>
<dbReference type="NCBIfam" id="TIGR00526">
    <property type="entry name" value="folB_dom"/>
    <property type="match status" value="2"/>
</dbReference>
<comment type="pathway">
    <text evidence="5">Cofactor biosynthesis; tetrahydrofolate biosynthesis; 2-amino-4-hydroxy-6-hydroxymethyl-7,8-dihydropteridine diphosphate from 7,8-dihydroneopterin triphosphate: step 4/4.</text>
</comment>
<keyword evidence="15" id="KW-0511">Multifunctional enzyme</keyword>
<dbReference type="GO" id="GO:0016301">
    <property type="term" value="F:kinase activity"/>
    <property type="evidence" value="ECO:0007669"/>
    <property type="project" value="UniProtKB-KW"/>
</dbReference>
<keyword evidence="14" id="KW-0289">Folate biosynthesis</keyword>
<evidence type="ECO:0000256" key="5">
    <source>
        <dbReference type="ARBA" id="ARBA00005051"/>
    </source>
</evidence>
<evidence type="ECO:0000256" key="3">
    <source>
        <dbReference type="ARBA" id="ARBA00001946"/>
    </source>
</evidence>
<evidence type="ECO:0000256" key="2">
    <source>
        <dbReference type="ARBA" id="ARBA00000198"/>
    </source>
</evidence>
<dbReference type="CDD" id="cd00739">
    <property type="entry name" value="DHPS"/>
    <property type="match status" value="1"/>
</dbReference>
<dbReference type="PANTHER" id="PTHR20941">
    <property type="entry name" value="FOLATE SYNTHESIS PROTEINS"/>
    <property type="match status" value="1"/>
</dbReference>
<proteinExistence type="inferred from homology"/>
<evidence type="ECO:0000256" key="10">
    <source>
        <dbReference type="ARBA" id="ARBA00022741"/>
    </source>
</evidence>
<keyword evidence="11" id="KW-0418">Kinase</keyword>
<protein>
    <submittedName>
        <fullName evidence="17">Folic acid synthesis protein</fullName>
    </submittedName>
</protein>
<dbReference type="SMART" id="SM00905">
    <property type="entry name" value="FolB"/>
    <property type="match status" value="2"/>
</dbReference>
<dbReference type="Gene3D" id="3.30.70.560">
    <property type="entry name" value="7,8-Dihydro-6-hydroxymethylpterin-pyrophosphokinase HPPK"/>
    <property type="match status" value="1"/>
</dbReference>
<dbReference type="GO" id="GO:0003848">
    <property type="term" value="F:2-amino-4-hydroxy-6-hydroxymethyldihydropteridine diphosphokinase activity"/>
    <property type="evidence" value="ECO:0007669"/>
    <property type="project" value="UniProtKB-EC"/>
</dbReference>
<reference evidence="17 18" key="1">
    <citation type="submission" date="2017-04" db="EMBL/GenBank/DDBJ databases">
        <title>Draft genome of the yeast Clavispora lusitaniae type strain CBS 6936.</title>
        <authorList>
            <person name="Durrens P."/>
            <person name="Klopp C."/>
            <person name="Biteau N."/>
            <person name="Fitton-Ouhabi V."/>
            <person name="Dementhon K."/>
            <person name="Accoceberry I."/>
            <person name="Sherman D.J."/>
            <person name="Noel T."/>
        </authorList>
    </citation>
    <scope>NUCLEOTIDE SEQUENCE [LARGE SCALE GENOMIC DNA]</scope>
    <source>
        <strain evidence="17 18">CBS 6936</strain>
    </source>
</reference>
<evidence type="ECO:0000256" key="4">
    <source>
        <dbReference type="ARBA" id="ARBA00004763"/>
    </source>
</evidence>
<dbReference type="PANTHER" id="PTHR20941:SF1">
    <property type="entry name" value="FOLIC ACID SYNTHESIS PROTEIN FOL1"/>
    <property type="match status" value="1"/>
</dbReference>
<dbReference type="AlphaFoldDB" id="A0AA91T4H1"/>
<comment type="catalytic activity">
    <reaction evidence="2">
        <text>6-hydroxymethyl-7,8-dihydropterin + ATP = (7,8-dihydropterin-6-yl)methyl diphosphate + AMP + H(+)</text>
        <dbReference type="Rhea" id="RHEA:11412"/>
        <dbReference type="ChEBI" id="CHEBI:15378"/>
        <dbReference type="ChEBI" id="CHEBI:30616"/>
        <dbReference type="ChEBI" id="CHEBI:44841"/>
        <dbReference type="ChEBI" id="CHEBI:72950"/>
        <dbReference type="ChEBI" id="CHEBI:456215"/>
        <dbReference type="EC" id="2.7.6.3"/>
    </reaction>
</comment>
<keyword evidence="13" id="KW-0460">Magnesium</keyword>
<dbReference type="Pfam" id="PF02152">
    <property type="entry name" value="FolB"/>
    <property type="match status" value="2"/>
</dbReference>
<dbReference type="Pfam" id="PF01288">
    <property type="entry name" value="HPPK"/>
    <property type="match status" value="1"/>
</dbReference>